<dbReference type="AlphaFoldDB" id="Q30XZ8"/>
<sequence length="110" mass="12379">MHIFKDEKETKRVIFNIDSGLALRLERARHRARKLSRKLNVDEAVDHALEAFLTEAEHRLDALAQKKNAAPAAQGPIIMGPAAAEEDSRGDTSAVVLRKSMVPEQRNRQR</sequence>
<dbReference type="KEGG" id="dde:Dde_2652"/>
<evidence type="ECO:0000313" key="2">
    <source>
        <dbReference type="Proteomes" id="UP000002710"/>
    </source>
</evidence>
<dbReference type="eggNOG" id="ENOG50318CT">
    <property type="taxonomic scope" value="Bacteria"/>
</dbReference>
<dbReference type="STRING" id="207559.Dde_2652"/>
<organism evidence="1 2">
    <name type="scientific">Oleidesulfovibrio alaskensis (strain ATCC BAA-1058 / DSM 17464 / G20)</name>
    <name type="common">Desulfovibrio alaskensis</name>
    <dbReference type="NCBI Taxonomy" id="207559"/>
    <lineage>
        <taxon>Bacteria</taxon>
        <taxon>Pseudomonadati</taxon>
        <taxon>Thermodesulfobacteriota</taxon>
        <taxon>Desulfovibrionia</taxon>
        <taxon>Desulfovibrionales</taxon>
        <taxon>Desulfovibrionaceae</taxon>
        <taxon>Oleidesulfovibrio</taxon>
    </lineage>
</organism>
<gene>
    <name evidence="1" type="ordered locus">Dde_2652</name>
</gene>
<protein>
    <submittedName>
        <fullName evidence="1">Uncharacterized protein</fullName>
    </submittedName>
</protein>
<name>Q30XZ8_OLEA2</name>
<dbReference type="HOGENOM" id="CLU_2166849_0_0_7"/>
<dbReference type="EMBL" id="CP000112">
    <property type="protein sequence ID" value="ABB39448.2"/>
    <property type="molecule type" value="Genomic_DNA"/>
</dbReference>
<dbReference type="Proteomes" id="UP000002710">
    <property type="component" value="Chromosome"/>
</dbReference>
<accession>Q30XZ8</accession>
<proteinExistence type="predicted"/>
<evidence type="ECO:0000313" key="1">
    <source>
        <dbReference type="EMBL" id="ABB39448.2"/>
    </source>
</evidence>
<dbReference type="RefSeq" id="WP_011368482.1">
    <property type="nucleotide sequence ID" value="NC_007519.1"/>
</dbReference>
<reference evidence="1 2" key="1">
    <citation type="journal article" date="2011" name="J. Bacteriol.">
        <title>Complete genome sequence and updated annotation of Desulfovibrio alaskensis G20.</title>
        <authorList>
            <person name="Hauser L.J."/>
            <person name="Land M.L."/>
            <person name="Brown S.D."/>
            <person name="Larimer F."/>
            <person name="Keller K.L."/>
            <person name="Rapp-Giles B.J."/>
            <person name="Price M.N."/>
            <person name="Lin M."/>
            <person name="Bruce D.C."/>
            <person name="Detter J.C."/>
            <person name="Tapia R."/>
            <person name="Han C.S."/>
            <person name="Goodwin L.A."/>
            <person name="Cheng J.F."/>
            <person name="Pitluck S."/>
            <person name="Copeland A."/>
            <person name="Lucas S."/>
            <person name="Nolan M."/>
            <person name="Lapidus A.L."/>
            <person name="Palumbo A.V."/>
            <person name="Wall J.D."/>
        </authorList>
    </citation>
    <scope>NUCLEOTIDE SEQUENCE [LARGE SCALE GENOMIC DNA]</scope>
    <source>
        <strain evidence="2">ATCC BAA 1058 / DSM 17464 / G20</strain>
    </source>
</reference>
<keyword evidence="2" id="KW-1185">Reference proteome</keyword>